<evidence type="ECO:0000256" key="3">
    <source>
        <dbReference type="ARBA" id="ARBA00022727"/>
    </source>
</evidence>
<dbReference type="InterPro" id="IPR018094">
    <property type="entry name" value="Thymidylate_kinase"/>
</dbReference>
<dbReference type="GO" id="GO:0005524">
    <property type="term" value="F:ATP binding"/>
    <property type="evidence" value="ECO:0007669"/>
    <property type="project" value="UniProtKB-UniRule"/>
</dbReference>
<evidence type="ECO:0000256" key="4">
    <source>
        <dbReference type="ARBA" id="ARBA00022741"/>
    </source>
</evidence>
<comment type="similarity">
    <text evidence="1 8">Belongs to the thymidylate kinase family.</text>
</comment>
<comment type="caution">
    <text evidence="8">Lacks conserved residue(s) required for the propagation of feature annotation.</text>
</comment>
<comment type="caution">
    <text evidence="10">The sequence shown here is derived from an EMBL/GenBank/DDBJ whole genome shotgun (WGS) entry which is preliminary data.</text>
</comment>
<dbReference type="GO" id="GO:0006227">
    <property type="term" value="P:dUDP biosynthetic process"/>
    <property type="evidence" value="ECO:0007669"/>
    <property type="project" value="TreeGrafter"/>
</dbReference>
<dbReference type="Pfam" id="PF02223">
    <property type="entry name" value="Thymidylate_kin"/>
    <property type="match status" value="1"/>
</dbReference>
<name>A0A916JB29_9BACT</name>
<evidence type="ECO:0000256" key="6">
    <source>
        <dbReference type="ARBA" id="ARBA00022840"/>
    </source>
</evidence>
<dbReference type="GO" id="GO:0005829">
    <property type="term" value="C:cytosol"/>
    <property type="evidence" value="ECO:0007669"/>
    <property type="project" value="TreeGrafter"/>
</dbReference>
<keyword evidence="11" id="KW-1185">Reference proteome</keyword>
<dbReference type="AlphaFoldDB" id="A0A916JB29"/>
<keyword evidence="3 8" id="KW-0545">Nucleotide biosynthesis</keyword>
<keyword evidence="2 8" id="KW-0808">Transferase</keyword>
<comment type="catalytic activity">
    <reaction evidence="7 8">
        <text>dTMP + ATP = dTDP + ADP</text>
        <dbReference type="Rhea" id="RHEA:13517"/>
        <dbReference type="ChEBI" id="CHEBI:30616"/>
        <dbReference type="ChEBI" id="CHEBI:58369"/>
        <dbReference type="ChEBI" id="CHEBI:63528"/>
        <dbReference type="ChEBI" id="CHEBI:456216"/>
        <dbReference type="EC" id="2.7.4.9"/>
    </reaction>
</comment>
<dbReference type="InterPro" id="IPR027417">
    <property type="entry name" value="P-loop_NTPase"/>
</dbReference>
<evidence type="ECO:0000259" key="9">
    <source>
        <dbReference type="Pfam" id="PF02223"/>
    </source>
</evidence>
<dbReference type="SUPFAM" id="SSF52540">
    <property type="entry name" value="P-loop containing nucleoside triphosphate hydrolases"/>
    <property type="match status" value="1"/>
</dbReference>
<organism evidence="10 11">
    <name type="scientific">Dyadobacter helix</name>
    <dbReference type="NCBI Taxonomy" id="2822344"/>
    <lineage>
        <taxon>Bacteria</taxon>
        <taxon>Pseudomonadati</taxon>
        <taxon>Bacteroidota</taxon>
        <taxon>Cytophagia</taxon>
        <taxon>Cytophagales</taxon>
        <taxon>Spirosomataceae</taxon>
        <taxon>Dyadobacter</taxon>
    </lineage>
</organism>
<dbReference type="CDD" id="cd01672">
    <property type="entry name" value="TMPK"/>
    <property type="match status" value="1"/>
</dbReference>
<dbReference type="EC" id="2.7.4.9" evidence="8"/>
<dbReference type="PANTHER" id="PTHR10344:SF4">
    <property type="entry name" value="UMP-CMP KINASE 2, MITOCHONDRIAL"/>
    <property type="match status" value="1"/>
</dbReference>
<keyword evidence="4 8" id="KW-0547">Nucleotide-binding</keyword>
<protein>
    <recommendedName>
        <fullName evidence="8">Thymidylate kinase</fullName>
        <ecNumber evidence="8">2.7.4.9</ecNumber>
    </recommendedName>
    <alternativeName>
        <fullName evidence="8">dTMP kinase</fullName>
    </alternativeName>
</protein>
<accession>A0A916JB29</accession>
<dbReference type="Proteomes" id="UP000680038">
    <property type="component" value="Unassembled WGS sequence"/>
</dbReference>
<gene>
    <name evidence="8 10" type="primary">tmk</name>
    <name evidence="10" type="ORF">DYBT9275_01885</name>
</gene>
<feature type="domain" description="Thymidylate kinase-like" evidence="9">
    <location>
        <begin position="27"/>
        <end position="215"/>
    </location>
</feature>
<evidence type="ECO:0000256" key="5">
    <source>
        <dbReference type="ARBA" id="ARBA00022777"/>
    </source>
</evidence>
<dbReference type="InterPro" id="IPR039430">
    <property type="entry name" value="Thymidylate_kin-like_dom"/>
</dbReference>
<dbReference type="GO" id="GO:0006233">
    <property type="term" value="P:dTDP biosynthetic process"/>
    <property type="evidence" value="ECO:0007669"/>
    <property type="project" value="InterPro"/>
</dbReference>
<evidence type="ECO:0000256" key="7">
    <source>
        <dbReference type="ARBA" id="ARBA00048743"/>
    </source>
</evidence>
<evidence type="ECO:0000313" key="10">
    <source>
        <dbReference type="EMBL" id="CAG4997933.1"/>
    </source>
</evidence>
<dbReference type="GO" id="GO:0006235">
    <property type="term" value="P:dTTP biosynthetic process"/>
    <property type="evidence" value="ECO:0007669"/>
    <property type="project" value="UniProtKB-UniRule"/>
</dbReference>
<evidence type="ECO:0000313" key="11">
    <source>
        <dbReference type="Proteomes" id="UP000680038"/>
    </source>
</evidence>
<comment type="function">
    <text evidence="8">Phosphorylation of dTMP to form dTDP in both de novo and salvage pathways of dTTP synthesis.</text>
</comment>
<keyword evidence="5 8" id="KW-0418">Kinase</keyword>
<keyword evidence="6 8" id="KW-0067">ATP-binding</keyword>
<dbReference type="HAMAP" id="MF_00165">
    <property type="entry name" value="Thymidylate_kinase"/>
    <property type="match status" value="1"/>
</dbReference>
<dbReference type="PANTHER" id="PTHR10344">
    <property type="entry name" value="THYMIDYLATE KINASE"/>
    <property type="match status" value="1"/>
</dbReference>
<sequence>MVFNDYADSNHHKSALIEMGKIKFIAFEGVAGAGKSTQIENVRNYLDSRGKSCFVTKAFEDDRRRNTEAFFNTLQYTNDNAKTFIFQALHCVQYQEVIENYNRFDYILADRWRDTFFAYHKFFGELSTLEPAILDVFDHLAFRDLYADLTFFFDISPEVAQKRYKQREDGRGDMIKTDDIAFFETTINFYRNLTKEKKWIRIDCNGTVEYVTAQIIKEMERIERDI</sequence>
<proteinExistence type="inferred from homology"/>
<evidence type="ECO:0000256" key="1">
    <source>
        <dbReference type="ARBA" id="ARBA00009776"/>
    </source>
</evidence>
<evidence type="ECO:0000256" key="8">
    <source>
        <dbReference type="HAMAP-Rule" id="MF_00165"/>
    </source>
</evidence>
<dbReference type="EMBL" id="CAJRAF010000002">
    <property type="protein sequence ID" value="CAG4997933.1"/>
    <property type="molecule type" value="Genomic_DNA"/>
</dbReference>
<reference evidence="10" key="1">
    <citation type="submission" date="2021-04" db="EMBL/GenBank/DDBJ databases">
        <authorList>
            <person name="Rodrigo-Torres L."/>
            <person name="Arahal R. D."/>
            <person name="Lucena T."/>
        </authorList>
    </citation>
    <scope>NUCLEOTIDE SEQUENCE</scope>
    <source>
        <strain evidence="10">CECT 9275</strain>
    </source>
</reference>
<dbReference type="Gene3D" id="3.40.50.300">
    <property type="entry name" value="P-loop containing nucleotide triphosphate hydrolases"/>
    <property type="match status" value="1"/>
</dbReference>
<evidence type="ECO:0000256" key="2">
    <source>
        <dbReference type="ARBA" id="ARBA00022679"/>
    </source>
</evidence>
<dbReference type="GO" id="GO:0004798">
    <property type="term" value="F:dTMP kinase activity"/>
    <property type="evidence" value="ECO:0007669"/>
    <property type="project" value="UniProtKB-UniRule"/>
</dbReference>